<dbReference type="GO" id="GO:0016747">
    <property type="term" value="F:acyltransferase activity, transferring groups other than amino-acyl groups"/>
    <property type="evidence" value="ECO:0007669"/>
    <property type="project" value="InterPro"/>
</dbReference>
<dbReference type="InterPro" id="IPR000182">
    <property type="entry name" value="GNAT_dom"/>
</dbReference>
<dbReference type="SUPFAM" id="SSF55729">
    <property type="entry name" value="Acyl-CoA N-acyltransferases (Nat)"/>
    <property type="match status" value="1"/>
</dbReference>
<reference evidence="2" key="1">
    <citation type="submission" date="2012-02" db="EMBL/GenBank/DDBJ databases">
        <title>The complete genome of Solitalea canadensis DSM 3403.</title>
        <authorList>
            <consortium name="US DOE Joint Genome Institute (JGI-PGF)"/>
            <person name="Lucas S."/>
            <person name="Copeland A."/>
            <person name="Lapidus A."/>
            <person name="Glavina del Rio T."/>
            <person name="Dalin E."/>
            <person name="Tice H."/>
            <person name="Bruce D."/>
            <person name="Goodwin L."/>
            <person name="Pitluck S."/>
            <person name="Peters L."/>
            <person name="Ovchinnikova G."/>
            <person name="Lu M."/>
            <person name="Kyrpides N."/>
            <person name="Mavromatis K."/>
            <person name="Ivanova N."/>
            <person name="Brettin T."/>
            <person name="Detter J.C."/>
            <person name="Han C."/>
            <person name="Larimer F."/>
            <person name="Land M."/>
            <person name="Hauser L."/>
            <person name="Markowitz V."/>
            <person name="Cheng J.-F."/>
            <person name="Hugenholtz P."/>
            <person name="Woyke T."/>
            <person name="Wu D."/>
            <person name="Spring S."/>
            <person name="Schroeder M."/>
            <person name="Kopitz M."/>
            <person name="Brambilla E."/>
            <person name="Klenk H.-P."/>
            <person name="Eisen J.A."/>
        </authorList>
    </citation>
    <scope>NUCLEOTIDE SEQUENCE</scope>
    <source>
        <strain evidence="2">DSM 3403</strain>
    </source>
</reference>
<dbReference type="InterPro" id="IPR016181">
    <property type="entry name" value="Acyl_CoA_acyltransferase"/>
</dbReference>
<organism evidence="2 3">
    <name type="scientific">Solitalea canadensis (strain ATCC 29591 / DSM 3403 / JCM 21819 / LMG 8368 / NBRC 15130 / NCIMB 12057 / USAM 9D)</name>
    <name type="common">Flexibacter canadensis</name>
    <dbReference type="NCBI Taxonomy" id="929556"/>
    <lineage>
        <taxon>Bacteria</taxon>
        <taxon>Pseudomonadati</taxon>
        <taxon>Bacteroidota</taxon>
        <taxon>Sphingobacteriia</taxon>
        <taxon>Sphingobacteriales</taxon>
        <taxon>Sphingobacteriaceae</taxon>
        <taxon>Solitalea</taxon>
    </lineage>
</organism>
<dbReference type="Proteomes" id="UP000007590">
    <property type="component" value="Chromosome"/>
</dbReference>
<dbReference type="HOGENOM" id="CLU_081840_3_2_10"/>
<dbReference type="STRING" id="929556.Solca_0462"/>
<evidence type="ECO:0000259" key="1">
    <source>
        <dbReference type="PROSITE" id="PS51186"/>
    </source>
</evidence>
<keyword evidence="3" id="KW-1185">Reference proteome</keyword>
<dbReference type="EMBL" id="CP003349">
    <property type="protein sequence ID" value="AFD05594.1"/>
    <property type="molecule type" value="Genomic_DNA"/>
</dbReference>
<evidence type="ECO:0000313" key="2">
    <source>
        <dbReference type="EMBL" id="AFD05594.1"/>
    </source>
</evidence>
<dbReference type="Gene3D" id="3.40.630.30">
    <property type="match status" value="1"/>
</dbReference>
<dbReference type="KEGG" id="scn:Solca_0462"/>
<gene>
    <name evidence="2" type="ordered locus">Solca_0462</name>
</gene>
<proteinExistence type="predicted"/>
<dbReference type="CDD" id="cd04301">
    <property type="entry name" value="NAT_SF"/>
    <property type="match status" value="1"/>
</dbReference>
<accession>H8KT23</accession>
<dbReference type="PROSITE" id="PS51186">
    <property type="entry name" value="GNAT"/>
    <property type="match status" value="1"/>
</dbReference>
<sequence>MVDLLRKSEAFISQLSLVAIVDDQIVGYILFSKIYIVDDQGNRTPSIALAPVAVLPQFQKQGIGTQLIERGLSDARVLNFKSAVVLGHPTYYPKFGFVKAEKWSIKAPFDVPSEAFMAIELVENTLQGIAGTVEYPKEFQEVS</sequence>
<evidence type="ECO:0000313" key="3">
    <source>
        <dbReference type="Proteomes" id="UP000007590"/>
    </source>
</evidence>
<keyword evidence="2" id="KW-0808">Transferase</keyword>
<dbReference type="RefSeq" id="WP_014678822.1">
    <property type="nucleotide sequence ID" value="NC_017770.1"/>
</dbReference>
<protein>
    <submittedName>
        <fullName evidence="2">Putative acetyltransferase</fullName>
    </submittedName>
</protein>
<name>H8KT23_SOLCM</name>
<dbReference type="Pfam" id="PF13508">
    <property type="entry name" value="Acetyltransf_7"/>
    <property type="match status" value="1"/>
</dbReference>
<dbReference type="AlphaFoldDB" id="H8KT23"/>
<feature type="domain" description="N-acetyltransferase" evidence="1">
    <location>
        <begin position="1"/>
        <end position="122"/>
    </location>
</feature>
<dbReference type="eggNOG" id="COG3153">
    <property type="taxonomic scope" value="Bacteria"/>
</dbReference>